<gene>
    <name evidence="2" type="ORF">ACFS7Z_03070</name>
</gene>
<evidence type="ECO:0000313" key="3">
    <source>
        <dbReference type="Proteomes" id="UP001597641"/>
    </source>
</evidence>
<reference evidence="3" key="1">
    <citation type="journal article" date="2019" name="Int. J. Syst. Evol. Microbiol.">
        <title>The Global Catalogue of Microorganisms (GCM) 10K type strain sequencing project: providing services to taxonomists for standard genome sequencing and annotation.</title>
        <authorList>
            <consortium name="The Broad Institute Genomics Platform"/>
            <consortium name="The Broad Institute Genome Sequencing Center for Infectious Disease"/>
            <person name="Wu L."/>
            <person name="Ma J."/>
        </authorList>
    </citation>
    <scope>NUCLEOTIDE SEQUENCE [LARGE SCALE GENOMIC DNA]</scope>
    <source>
        <strain evidence="3">KCTC 23984</strain>
    </source>
</reference>
<protein>
    <recommendedName>
        <fullName evidence="1">HTH araC/xylS-type domain-containing protein</fullName>
    </recommendedName>
</protein>
<accession>A0ABW6BNK4</accession>
<dbReference type="Proteomes" id="UP001597641">
    <property type="component" value="Unassembled WGS sequence"/>
</dbReference>
<keyword evidence="3" id="KW-1185">Reference proteome</keyword>
<sequence length="24" mass="3114">MTYFFRFFKKHTGFTPEQFRNLNR</sequence>
<dbReference type="RefSeq" id="WP_377481736.1">
    <property type="nucleotide sequence ID" value="NZ_JBHUOX010000002.1"/>
</dbReference>
<dbReference type="EMBL" id="JBHUOX010000002">
    <property type="protein sequence ID" value="MFD2999330.1"/>
    <property type="molecule type" value="Genomic_DNA"/>
</dbReference>
<evidence type="ECO:0000259" key="1">
    <source>
        <dbReference type="PROSITE" id="PS01124"/>
    </source>
</evidence>
<dbReference type="Gene3D" id="1.10.10.60">
    <property type="entry name" value="Homeodomain-like"/>
    <property type="match status" value="1"/>
</dbReference>
<name>A0ABW6BNK4_9BACT</name>
<organism evidence="2 3">
    <name type="scientific">Pontibacter toksunensis</name>
    <dbReference type="NCBI Taxonomy" id="1332631"/>
    <lineage>
        <taxon>Bacteria</taxon>
        <taxon>Pseudomonadati</taxon>
        <taxon>Bacteroidota</taxon>
        <taxon>Cytophagia</taxon>
        <taxon>Cytophagales</taxon>
        <taxon>Hymenobacteraceae</taxon>
        <taxon>Pontibacter</taxon>
    </lineage>
</organism>
<evidence type="ECO:0000313" key="2">
    <source>
        <dbReference type="EMBL" id="MFD2999330.1"/>
    </source>
</evidence>
<proteinExistence type="predicted"/>
<feature type="domain" description="HTH araC/xylS-type" evidence="1">
    <location>
        <begin position="1"/>
        <end position="22"/>
    </location>
</feature>
<dbReference type="InterPro" id="IPR018060">
    <property type="entry name" value="HTH_AraC"/>
</dbReference>
<dbReference type="PROSITE" id="PS01124">
    <property type="entry name" value="HTH_ARAC_FAMILY_2"/>
    <property type="match status" value="1"/>
</dbReference>
<comment type="caution">
    <text evidence="2">The sequence shown here is derived from an EMBL/GenBank/DDBJ whole genome shotgun (WGS) entry which is preliminary data.</text>
</comment>